<accession>A0A1F7G910</accession>
<proteinExistence type="predicted"/>
<evidence type="ECO:0000313" key="1">
    <source>
        <dbReference type="EMBL" id="OGK15235.1"/>
    </source>
</evidence>
<evidence type="ECO:0000313" key="2">
    <source>
        <dbReference type="Proteomes" id="UP000178372"/>
    </source>
</evidence>
<gene>
    <name evidence="1" type="ORF">A2690_00490</name>
</gene>
<dbReference type="Gene3D" id="1.10.10.1400">
    <property type="entry name" value="Terminase, small subunit, N-terminal DNA-binding domain, HTH motif"/>
    <property type="match status" value="1"/>
</dbReference>
<dbReference type="EMBL" id="MFZF01000033">
    <property type="protein sequence ID" value="OGK15235.1"/>
    <property type="molecule type" value="Genomic_DNA"/>
</dbReference>
<comment type="caution">
    <text evidence="1">The sequence shown here is derived from an EMBL/GenBank/DDBJ whole genome shotgun (WGS) entry which is preliminary data.</text>
</comment>
<dbReference type="AlphaFoldDB" id="A0A1F7G910"/>
<name>A0A1F7G910_9BACT</name>
<organism evidence="1 2">
    <name type="scientific">Candidatus Roizmanbacteria bacterium RIFCSPHIGHO2_01_FULL_39_12b</name>
    <dbReference type="NCBI Taxonomy" id="1802030"/>
    <lineage>
        <taxon>Bacteria</taxon>
        <taxon>Candidatus Roizmaniibacteriota</taxon>
    </lineage>
</organism>
<dbReference type="InterPro" id="IPR038713">
    <property type="entry name" value="Terminase_Gp1_N_sf"/>
</dbReference>
<dbReference type="Proteomes" id="UP000178372">
    <property type="component" value="Unassembled WGS sequence"/>
</dbReference>
<sequence>MPYIAINKHNPFGLTLRQQLFIAHLVTAIRMGKPIKPKECIKRVYDVKTDATARSMASEYLSKPNIVKALQHELKKVGLVGNNSKVERRLTEGLDAVTSNGMVDYTARLHYIQEIHKIVGLYNANC</sequence>
<reference evidence="1 2" key="1">
    <citation type="journal article" date="2016" name="Nat. Commun.">
        <title>Thousands of microbial genomes shed light on interconnected biogeochemical processes in an aquifer system.</title>
        <authorList>
            <person name="Anantharaman K."/>
            <person name="Brown C.T."/>
            <person name="Hug L.A."/>
            <person name="Sharon I."/>
            <person name="Castelle C.J."/>
            <person name="Probst A.J."/>
            <person name="Thomas B.C."/>
            <person name="Singh A."/>
            <person name="Wilkins M.J."/>
            <person name="Karaoz U."/>
            <person name="Brodie E.L."/>
            <person name="Williams K.H."/>
            <person name="Hubbard S.S."/>
            <person name="Banfield J.F."/>
        </authorList>
    </citation>
    <scope>NUCLEOTIDE SEQUENCE [LARGE SCALE GENOMIC DNA]</scope>
</reference>
<protein>
    <submittedName>
        <fullName evidence="1">Uncharacterized protein</fullName>
    </submittedName>
</protein>